<gene>
    <name evidence="1" type="ORF">Gotri_025120</name>
</gene>
<sequence>IYKKISELSTLFGGENLFIIFLPASKPYLFGHPSVTSVAQRFSNASQPLKETPDVPIETYQIRHWWKAPIDQLTLRVLYEQEKRFAEFNNLISITRDKKIAAISSMQALMDADVPSAFPVDMALICNSFVLQGPRC</sequence>
<evidence type="ECO:0000313" key="2">
    <source>
        <dbReference type="Proteomes" id="UP000593568"/>
    </source>
</evidence>
<protein>
    <submittedName>
        <fullName evidence="1">Uncharacterized protein</fullName>
    </submittedName>
</protein>
<feature type="non-terminal residue" evidence="1">
    <location>
        <position position="136"/>
    </location>
</feature>
<dbReference type="EMBL" id="JABEZW010216217">
    <property type="protein sequence ID" value="MBA0784770.1"/>
    <property type="molecule type" value="Genomic_DNA"/>
</dbReference>
<dbReference type="AlphaFoldDB" id="A0A7J9FHJ5"/>
<dbReference type="InterPro" id="IPR036879">
    <property type="entry name" value="TF_MADSbox_sf"/>
</dbReference>
<name>A0A7J9FHJ5_9ROSI</name>
<dbReference type="SUPFAM" id="SSF55455">
    <property type="entry name" value="SRF-like"/>
    <property type="match status" value="1"/>
</dbReference>
<dbReference type="Proteomes" id="UP000593568">
    <property type="component" value="Unassembled WGS sequence"/>
</dbReference>
<proteinExistence type="predicted"/>
<accession>A0A7J9FHJ5</accession>
<dbReference type="Gene3D" id="3.40.1810.10">
    <property type="entry name" value="Transcription factor, MADS-box"/>
    <property type="match status" value="1"/>
</dbReference>
<dbReference type="GO" id="GO:0003677">
    <property type="term" value="F:DNA binding"/>
    <property type="evidence" value="ECO:0007669"/>
    <property type="project" value="InterPro"/>
</dbReference>
<reference evidence="1 2" key="1">
    <citation type="journal article" date="2019" name="Genome Biol. Evol.">
        <title>Insights into the evolution of the New World diploid cottons (Gossypium, subgenus Houzingenia) based on genome sequencing.</title>
        <authorList>
            <person name="Grover C.E."/>
            <person name="Arick M.A. 2nd"/>
            <person name="Thrash A."/>
            <person name="Conover J.L."/>
            <person name="Sanders W.S."/>
            <person name="Peterson D.G."/>
            <person name="Frelichowski J.E."/>
            <person name="Scheffler J.A."/>
            <person name="Scheffler B.E."/>
            <person name="Wendel J.F."/>
        </authorList>
    </citation>
    <scope>NUCLEOTIDE SEQUENCE [LARGE SCALE GENOMIC DNA]</scope>
    <source>
        <strain evidence="1">8</strain>
        <tissue evidence="1">Leaf</tissue>
    </source>
</reference>
<organism evidence="1 2">
    <name type="scientific">Gossypium trilobum</name>
    <dbReference type="NCBI Taxonomy" id="34281"/>
    <lineage>
        <taxon>Eukaryota</taxon>
        <taxon>Viridiplantae</taxon>
        <taxon>Streptophyta</taxon>
        <taxon>Embryophyta</taxon>
        <taxon>Tracheophyta</taxon>
        <taxon>Spermatophyta</taxon>
        <taxon>Magnoliopsida</taxon>
        <taxon>eudicotyledons</taxon>
        <taxon>Gunneridae</taxon>
        <taxon>Pentapetalae</taxon>
        <taxon>rosids</taxon>
        <taxon>malvids</taxon>
        <taxon>Malvales</taxon>
        <taxon>Malvaceae</taxon>
        <taxon>Malvoideae</taxon>
        <taxon>Gossypium</taxon>
    </lineage>
</organism>
<dbReference type="GO" id="GO:0046983">
    <property type="term" value="F:protein dimerization activity"/>
    <property type="evidence" value="ECO:0007669"/>
    <property type="project" value="InterPro"/>
</dbReference>
<comment type="caution">
    <text evidence="1">The sequence shown here is derived from an EMBL/GenBank/DDBJ whole genome shotgun (WGS) entry which is preliminary data.</text>
</comment>
<evidence type="ECO:0000313" key="1">
    <source>
        <dbReference type="EMBL" id="MBA0784770.1"/>
    </source>
</evidence>
<keyword evidence="2" id="KW-1185">Reference proteome</keyword>